<gene>
    <name evidence="4" type="ORF">AMSG_08558</name>
</gene>
<evidence type="ECO:0000259" key="3">
    <source>
        <dbReference type="Pfam" id="PF01167"/>
    </source>
</evidence>
<dbReference type="EMBL" id="GL349474">
    <property type="protein sequence ID" value="KNC52683.1"/>
    <property type="molecule type" value="Genomic_DNA"/>
</dbReference>
<feature type="region of interest" description="Disordered" evidence="2">
    <location>
        <begin position="20"/>
        <end position="43"/>
    </location>
</feature>
<organism evidence="4 5">
    <name type="scientific">Thecamonas trahens ATCC 50062</name>
    <dbReference type="NCBI Taxonomy" id="461836"/>
    <lineage>
        <taxon>Eukaryota</taxon>
        <taxon>Apusozoa</taxon>
        <taxon>Apusomonadida</taxon>
        <taxon>Apusomonadidae</taxon>
        <taxon>Thecamonas</taxon>
    </lineage>
</organism>
<evidence type="ECO:0000313" key="5">
    <source>
        <dbReference type="Proteomes" id="UP000054408"/>
    </source>
</evidence>
<dbReference type="OrthoDB" id="8775810at2759"/>
<dbReference type="PANTHER" id="PTHR16517">
    <property type="entry name" value="TUBBY-RELATED"/>
    <property type="match status" value="1"/>
</dbReference>
<feature type="region of interest" description="Disordered" evidence="2">
    <location>
        <begin position="103"/>
        <end position="150"/>
    </location>
</feature>
<dbReference type="OMA" id="CVIARET"/>
<evidence type="ECO:0000256" key="2">
    <source>
        <dbReference type="SAM" id="MobiDB-lite"/>
    </source>
</evidence>
<proteinExistence type="inferred from homology"/>
<dbReference type="Proteomes" id="UP000054408">
    <property type="component" value="Unassembled WGS sequence"/>
</dbReference>
<accession>A0A0L0DMP9</accession>
<name>A0A0L0DMP9_THETB</name>
<reference evidence="4 5" key="1">
    <citation type="submission" date="2010-05" db="EMBL/GenBank/DDBJ databases">
        <title>The Genome Sequence of Thecamonas trahens ATCC 50062.</title>
        <authorList>
            <consortium name="The Broad Institute Genome Sequencing Platform"/>
            <person name="Russ C."/>
            <person name="Cuomo C."/>
            <person name="Shea T."/>
            <person name="Young S.K."/>
            <person name="Zeng Q."/>
            <person name="Koehrsen M."/>
            <person name="Haas B."/>
            <person name="Borodovsky M."/>
            <person name="Guigo R."/>
            <person name="Alvarado L."/>
            <person name="Berlin A."/>
            <person name="Bochicchio J."/>
            <person name="Borenstein D."/>
            <person name="Chapman S."/>
            <person name="Chen Z."/>
            <person name="Freedman E."/>
            <person name="Gellesch M."/>
            <person name="Goldberg J."/>
            <person name="Griggs A."/>
            <person name="Gujja S."/>
            <person name="Heilman E."/>
            <person name="Heiman D."/>
            <person name="Hepburn T."/>
            <person name="Howarth C."/>
            <person name="Jen D."/>
            <person name="Larson L."/>
            <person name="Mehta T."/>
            <person name="Park D."/>
            <person name="Pearson M."/>
            <person name="Roberts A."/>
            <person name="Saif S."/>
            <person name="Shenoy N."/>
            <person name="Sisk P."/>
            <person name="Stolte C."/>
            <person name="Sykes S."/>
            <person name="Thomson T."/>
            <person name="Walk T."/>
            <person name="White J."/>
            <person name="Yandava C."/>
            <person name="Burger G."/>
            <person name="Gray M.W."/>
            <person name="Holland P.W.H."/>
            <person name="King N."/>
            <person name="Lang F.B.F."/>
            <person name="Roger A.J."/>
            <person name="Ruiz-Trillo I."/>
            <person name="Lander E."/>
            <person name="Nusbaum C."/>
        </authorList>
    </citation>
    <scope>NUCLEOTIDE SEQUENCE [LARGE SCALE GENOMIC DNA]</scope>
    <source>
        <strain evidence="4 5">ATCC 50062</strain>
    </source>
</reference>
<dbReference type="GeneID" id="25567224"/>
<dbReference type="InterPro" id="IPR000007">
    <property type="entry name" value="Tubby_C"/>
</dbReference>
<evidence type="ECO:0000313" key="4">
    <source>
        <dbReference type="EMBL" id="KNC52683.1"/>
    </source>
</evidence>
<dbReference type="SUPFAM" id="SSF54518">
    <property type="entry name" value="Tubby C-terminal domain-like"/>
    <property type="match status" value="1"/>
</dbReference>
<dbReference type="Gene3D" id="3.20.90.10">
    <property type="entry name" value="Tubby Protein, Chain A"/>
    <property type="match status" value="1"/>
</dbReference>
<keyword evidence="5" id="KW-1185">Reference proteome</keyword>
<dbReference type="PRINTS" id="PR01573">
    <property type="entry name" value="SUPERTUBBY"/>
</dbReference>
<feature type="domain" description="Tubby C-terminal" evidence="3">
    <location>
        <begin position="163"/>
        <end position="411"/>
    </location>
</feature>
<evidence type="ECO:0000256" key="1">
    <source>
        <dbReference type="ARBA" id="ARBA00007129"/>
    </source>
</evidence>
<dbReference type="STRING" id="461836.A0A0L0DMP9"/>
<dbReference type="AlphaFoldDB" id="A0A0L0DMP9"/>
<dbReference type="eggNOG" id="KOG2502">
    <property type="taxonomic scope" value="Eukaryota"/>
</dbReference>
<dbReference type="InterPro" id="IPR025659">
    <property type="entry name" value="Tubby-like_C"/>
</dbReference>
<dbReference type="Pfam" id="PF01167">
    <property type="entry name" value="Tub"/>
    <property type="match status" value="1"/>
</dbReference>
<sequence length="418" mass="44656">MTRPGTSRVAVVAGAGAQPLVFSNPKGKVARDQPDLGPESSAHAAALTAAAADGGVIANPTYGLDISSSGSTSDSASEDPHAGAVNFAGAGYNFGISSDSESADADHLASVQTSPHPAPPPPSSDPDAIPVDLDSPAGSSAAQATPAASPADLVDWTDVRSFLMRPVPPGHIFKCKVYRERSGTARFFPRFYLYLETDDGSPERFLMAARKRKKSKAANYLVSMSREELDRSSAAYLGKVRANFAGTEFVLYDDGDSPDNDAAGDDDIRAELGAIAYLKNIAGRKGPRQMRAILPRVVPSQESPGRWVALTKEASLLARYRRGDVHDTIVLENKMPTFNKNLGSFCLNFNRRVSAASVKNFQMILADNPDAIVLQFGRAGAKNDRKNACFICDFQYPLSPFQAFALSLTSCERKFGLD</sequence>
<feature type="compositionally biased region" description="Low complexity" evidence="2">
    <location>
        <begin position="125"/>
        <end position="150"/>
    </location>
</feature>
<dbReference type="PANTHER" id="PTHR16517:SF7">
    <property type="entry name" value="PROTEIN KING TUBBY"/>
    <property type="match status" value="1"/>
</dbReference>
<dbReference type="RefSeq" id="XP_013755229.1">
    <property type="nucleotide sequence ID" value="XM_013899775.1"/>
</dbReference>
<protein>
    <submittedName>
        <fullName evidence="4">TULP2 protein</fullName>
    </submittedName>
</protein>
<comment type="similarity">
    <text evidence="1">Belongs to the TUB family.</text>
</comment>